<dbReference type="SUPFAM" id="SSF100895">
    <property type="entry name" value="Kazal-type serine protease inhibitors"/>
    <property type="match status" value="1"/>
</dbReference>
<dbReference type="GO" id="GO:0004867">
    <property type="term" value="F:serine-type endopeptidase inhibitor activity"/>
    <property type="evidence" value="ECO:0007669"/>
    <property type="project" value="UniProtKB-KW"/>
</dbReference>
<comment type="caution">
    <text evidence="7">The sequence shown here is derived from an EMBL/GenBank/DDBJ whole genome shotgun (WGS) entry which is preliminary data.</text>
</comment>
<dbReference type="InterPro" id="IPR001239">
    <property type="entry name" value="Prot_inh_Kazal-m"/>
</dbReference>
<proteinExistence type="predicted"/>
<evidence type="ECO:0000256" key="1">
    <source>
        <dbReference type="ARBA" id="ARBA00004613"/>
    </source>
</evidence>
<evidence type="ECO:0000256" key="3">
    <source>
        <dbReference type="ARBA" id="ARBA00022690"/>
    </source>
</evidence>
<evidence type="ECO:0000256" key="5">
    <source>
        <dbReference type="ARBA" id="ARBA00023157"/>
    </source>
</evidence>
<gene>
    <name evidence="7" type="ORF">DPX16_1292</name>
</gene>
<dbReference type="SMART" id="SM00280">
    <property type="entry name" value="KAZAL"/>
    <property type="match status" value="1"/>
</dbReference>
<dbReference type="Proteomes" id="UP000281406">
    <property type="component" value="Unassembled WGS sequence"/>
</dbReference>
<evidence type="ECO:0000259" key="6">
    <source>
        <dbReference type="PROSITE" id="PS51465"/>
    </source>
</evidence>
<dbReference type="InterPro" id="IPR002350">
    <property type="entry name" value="Kazal_dom"/>
</dbReference>
<name>A0A3N0XQL3_ANAGA</name>
<reference evidence="7 8" key="1">
    <citation type="submission" date="2018-10" db="EMBL/GenBank/DDBJ databases">
        <title>Genome assembly for a Yunnan-Guizhou Plateau 3E fish, Anabarilius grahami (Regan), and its evolutionary and genetic applications.</title>
        <authorList>
            <person name="Jiang W."/>
        </authorList>
    </citation>
    <scope>NUCLEOTIDE SEQUENCE [LARGE SCALE GENOMIC DNA]</scope>
    <source>
        <strain evidence="7">AG-KIZ</strain>
        <tissue evidence="7">Muscle</tissue>
    </source>
</reference>
<dbReference type="OrthoDB" id="126772at2759"/>
<dbReference type="EMBL" id="RJVU01068006">
    <property type="protein sequence ID" value="ROI81019.1"/>
    <property type="molecule type" value="Genomic_DNA"/>
</dbReference>
<comment type="subcellular location">
    <subcellularLocation>
        <location evidence="1">Secreted</location>
    </subcellularLocation>
</comment>
<protein>
    <submittedName>
        <fullName evidence="7">Ovomucoid</fullName>
    </submittedName>
</protein>
<accession>A0A3N0XQL3</accession>
<evidence type="ECO:0000256" key="2">
    <source>
        <dbReference type="ARBA" id="ARBA00022525"/>
    </source>
</evidence>
<dbReference type="Pfam" id="PF00050">
    <property type="entry name" value="Kazal_1"/>
    <property type="match status" value="1"/>
</dbReference>
<keyword evidence="3" id="KW-0646">Protease inhibitor</keyword>
<dbReference type="PRINTS" id="PR00290">
    <property type="entry name" value="KAZALINHBTR"/>
</dbReference>
<evidence type="ECO:0000313" key="8">
    <source>
        <dbReference type="Proteomes" id="UP000281406"/>
    </source>
</evidence>
<feature type="domain" description="Kazal-like" evidence="6">
    <location>
        <begin position="1"/>
        <end position="53"/>
    </location>
</feature>
<keyword evidence="4" id="KW-0722">Serine protease inhibitor</keyword>
<dbReference type="GO" id="GO:0005576">
    <property type="term" value="C:extracellular region"/>
    <property type="evidence" value="ECO:0007669"/>
    <property type="project" value="UniProtKB-SubCell"/>
</dbReference>
<keyword evidence="8" id="KW-1185">Reference proteome</keyword>
<dbReference type="PROSITE" id="PS51465">
    <property type="entry name" value="KAZAL_2"/>
    <property type="match status" value="1"/>
</dbReference>
<dbReference type="PANTHER" id="PTHR47729:SF1">
    <property type="entry name" value="OVOMUCOID-LIKE-RELATED"/>
    <property type="match status" value="1"/>
</dbReference>
<evidence type="ECO:0000313" key="7">
    <source>
        <dbReference type="EMBL" id="ROI81019.1"/>
    </source>
</evidence>
<keyword evidence="5" id="KW-1015">Disulfide bond</keyword>
<evidence type="ECO:0000256" key="4">
    <source>
        <dbReference type="ARBA" id="ARBA00022900"/>
    </source>
</evidence>
<organism evidence="7 8">
    <name type="scientific">Anabarilius grahami</name>
    <name type="common">Kanglang fish</name>
    <name type="synonym">Barilius grahami</name>
    <dbReference type="NCBI Taxonomy" id="495550"/>
    <lineage>
        <taxon>Eukaryota</taxon>
        <taxon>Metazoa</taxon>
        <taxon>Chordata</taxon>
        <taxon>Craniata</taxon>
        <taxon>Vertebrata</taxon>
        <taxon>Euteleostomi</taxon>
        <taxon>Actinopterygii</taxon>
        <taxon>Neopterygii</taxon>
        <taxon>Teleostei</taxon>
        <taxon>Ostariophysi</taxon>
        <taxon>Cypriniformes</taxon>
        <taxon>Xenocyprididae</taxon>
        <taxon>Xenocypridinae</taxon>
        <taxon>Xenocypridinae incertae sedis</taxon>
        <taxon>Anabarilius</taxon>
    </lineage>
</organism>
<dbReference type="InterPro" id="IPR051597">
    <property type="entry name" value="Bifunctional_prot_inhibitor"/>
</dbReference>
<dbReference type="AlphaFoldDB" id="A0A3N0XQL3"/>
<dbReference type="InterPro" id="IPR036058">
    <property type="entry name" value="Kazal_dom_sf"/>
</dbReference>
<dbReference type="PANTHER" id="PTHR47729">
    <property type="entry name" value="SERINE PEPTIDASE INHIBITOR, KAZAL TYPE 2, TANDEM DUPLICATE 1-RELATED"/>
    <property type="match status" value="1"/>
</dbReference>
<keyword evidence="2" id="KW-0964">Secreted</keyword>
<sequence length="57" mass="6201">PDCKPYPPKLCPMIHKPVCGSDGKTYGNECLLCAANKTSNTKILIVKQGECDPPRQV</sequence>
<dbReference type="PROSITE" id="PS00282">
    <property type="entry name" value="KAZAL_1"/>
    <property type="match status" value="1"/>
</dbReference>
<feature type="non-terminal residue" evidence="7">
    <location>
        <position position="1"/>
    </location>
</feature>
<dbReference type="FunFam" id="3.30.60.30:FF:000037">
    <property type="entry name" value="Ovomucoid"/>
    <property type="match status" value="1"/>
</dbReference>
<dbReference type="Gene3D" id="3.30.60.30">
    <property type="match status" value="1"/>
</dbReference>